<proteinExistence type="predicted"/>
<feature type="region of interest" description="Disordered" evidence="1">
    <location>
        <begin position="1"/>
        <end position="48"/>
    </location>
</feature>
<evidence type="ECO:0000256" key="2">
    <source>
        <dbReference type="SAM" id="Phobius"/>
    </source>
</evidence>
<dbReference type="EMBL" id="PECM01000010">
    <property type="protein sequence ID" value="TEA01765.1"/>
    <property type="molecule type" value="Genomic_DNA"/>
</dbReference>
<evidence type="ECO:0008006" key="7">
    <source>
        <dbReference type="Google" id="ProtNLM"/>
    </source>
</evidence>
<reference evidence="5 6" key="1">
    <citation type="journal article" date="2019" name="Sci. Rep.">
        <title>Extended insight into the Mycobacterium chelonae-abscessus complex through whole genome sequencing of Mycobacterium salmoniphilum outbreak and Mycobacterium salmoniphilum-like strains.</title>
        <authorList>
            <person name="Behra P.R.K."/>
            <person name="Das S."/>
            <person name="Pettersson B.M.F."/>
            <person name="Shirreff L."/>
            <person name="DuCote T."/>
            <person name="Jacobsson K.G."/>
            <person name="Ennis D.G."/>
            <person name="Kirsebom L.A."/>
        </authorList>
    </citation>
    <scope>NUCLEOTIDE SEQUENCE [LARGE SCALE GENOMIC DNA]</scope>
    <source>
        <strain evidence="4 5">CCUG 60883</strain>
        <strain evidence="3 6">CCUG 60885</strain>
    </source>
</reference>
<accession>A0A4V3I005</accession>
<feature type="region of interest" description="Disordered" evidence="1">
    <location>
        <begin position="93"/>
        <end position="130"/>
    </location>
</feature>
<feature type="transmembrane region" description="Helical" evidence="2">
    <location>
        <begin position="65"/>
        <end position="84"/>
    </location>
</feature>
<dbReference type="Proteomes" id="UP000295685">
    <property type="component" value="Unassembled WGS sequence"/>
</dbReference>
<evidence type="ECO:0000313" key="6">
    <source>
        <dbReference type="Proteomes" id="UP000295685"/>
    </source>
</evidence>
<organism evidence="3 6">
    <name type="scientific">Mycobacteroides salmoniphilum</name>
    <dbReference type="NCBI Taxonomy" id="404941"/>
    <lineage>
        <taxon>Bacteria</taxon>
        <taxon>Bacillati</taxon>
        <taxon>Actinomycetota</taxon>
        <taxon>Actinomycetes</taxon>
        <taxon>Mycobacteriales</taxon>
        <taxon>Mycobacteriaceae</taxon>
        <taxon>Mycobacteroides</taxon>
    </lineage>
</organism>
<keyword evidence="5" id="KW-1185">Reference proteome</keyword>
<feature type="region of interest" description="Disordered" evidence="1">
    <location>
        <begin position="195"/>
        <end position="219"/>
    </location>
</feature>
<feature type="compositionally biased region" description="Low complexity" evidence="1">
    <location>
        <begin position="112"/>
        <end position="130"/>
    </location>
</feature>
<evidence type="ECO:0000313" key="5">
    <source>
        <dbReference type="Proteomes" id="UP000294844"/>
    </source>
</evidence>
<name>A0A4V3I005_9MYCO</name>
<dbReference type="Pfam" id="PF11259">
    <property type="entry name" value="DUF3060"/>
    <property type="match status" value="1"/>
</dbReference>
<evidence type="ECO:0000313" key="3">
    <source>
        <dbReference type="EMBL" id="TDZ97535.1"/>
    </source>
</evidence>
<dbReference type="EMBL" id="PECK01000002">
    <property type="protein sequence ID" value="TDZ97535.1"/>
    <property type="molecule type" value="Genomic_DNA"/>
</dbReference>
<dbReference type="AlphaFoldDB" id="A0A4V3I005"/>
<dbReference type="InterPro" id="IPR021417">
    <property type="entry name" value="DUF3060"/>
</dbReference>
<comment type="caution">
    <text evidence="3">The sequence shown here is derived from an EMBL/GenBank/DDBJ whole genome shotgun (WGS) entry which is preliminary data.</text>
</comment>
<evidence type="ECO:0000256" key="1">
    <source>
        <dbReference type="SAM" id="MobiDB-lite"/>
    </source>
</evidence>
<protein>
    <recommendedName>
        <fullName evidence="7">DUF3060 domain-containing protein</fullName>
    </recommendedName>
</protein>
<sequence>MEPDGDPEARIRELERSLSETARRSELGVTNPSPYPPPASSPYPPPVYGTPYPTRSPVRKFRRRFIVFFAVITAGVAGLVFYAAKPTLPHNVPTISGPSTTRPARSTVAKLPTRTTATPSTTSAPGPTYAPPGSTFSVSGTHKQITVNCDDCSVSVSGVSNTVEIVGNCDTLTVSGVENTVTVEAARTIGASGFDNKVTYRSGEPEVSKSGNNNSVEQG</sequence>
<feature type="compositionally biased region" description="Basic and acidic residues" evidence="1">
    <location>
        <begin position="7"/>
        <end position="26"/>
    </location>
</feature>
<dbReference type="RefSeq" id="WP_134145133.1">
    <property type="nucleotide sequence ID" value="NZ_PECK01000002.1"/>
</dbReference>
<dbReference type="OrthoDB" id="4697236at2"/>
<feature type="compositionally biased region" description="Polar residues" evidence="1">
    <location>
        <begin position="93"/>
        <end position="104"/>
    </location>
</feature>
<keyword evidence="2" id="KW-1133">Transmembrane helix</keyword>
<feature type="compositionally biased region" description="Pro residues" evidence="1">
    <location>
        <begin position="33"/>
        <end position="48"/>
    </location>
</feature>
<keyword evidence="2" id="KW-0472">Membrane</keyword>
<gene>
    <name evidence="4" type="ORF">CCUG60883_04304</name>
    <name evidence="3" type="ORF">CCUG60885_01084</name>
</gene>
<feature type="compositionally biased region" description="Polar residues" evidence="1">
    <location>
        <begin position="209"/>
        <end position="219"/>
    </location>
</feature>
<keyword evidence="2" id="KW-0812">Transmembrane</keyword>
<evidence type="ECO:0000313" key="4">
    <source>
        <dbReference type="EMBL" id="TEA01765.1"/>
    </source>
</evidence>
<dbReference type="Proteomes" id="UP000294844">
    <property type="component" value="Unassembled WGS sequence"/>
</dbReference>